<evidence type="ECO:0000313" key="3">
    <source>
        <dbReference type="Proteomes" id="UP000199125"/>
    </source>
</evidence>
<dbReference type="STRING" id="65735.SAMN04488075_1362"/>
<evidence type="ECO:0000313" key="2">
    <source>
        <dbReference type="EMBL" id="SEH83926.1"/>
    </source>
</evidence>
<sequence>MTKPDLTPRPGVLLRLCALPLRVLPLLVLALLVLALLAQPMPAAAQQQQQPAAQQPGGEPQMMPVARVPFYHDWAQSPHAKADAPAFNNWNEQGEIPEACARCHSTPGFLDYIGADGSTPWVVDKKAPTGSVIGCSACHNETARMMTSVTFPSTLRVENLGSDARCMTCHQGRSSGSMVDAAVAGQDEDAVVPELEFINIHYRAAGATLMGTLARGGYEYPGRAYASARNHPAPFNSCITCHELHTVAPKTEPCAACHEGVTGRESLASIRKGKVDYDGNGDVTEGIAAEIAALHDRLLAAIRAYAAEVAGAPIGYHAHAHPYFFNDGDGDGAISDTEAQGPNKYASWTPRLLKAAYNYQFVAKDPGAYAHNAPYVIQLMHDSLADLSEGNVAGLPRP</sequence>
<dbReference type="PANTHER" id="PTHR35038">
    <property type="entry name" value="DISSIMILATORY SULFITE REDUCTASE SIRA"/>
    <property type="match status" value="1"/>
</dbReference>
<evidence type="ECO:0000256" key="1">
    <source>
        <dbReference type="ARBA" id="ARBA00022729"/>
    </source>
</evidence>
<dbReference type="InterPro" id="IPR036280">
    <property type="entry name" value="Multihaem_cyt_sf"/>
</dbReference>
<dbReference type="GO" id="GO:0016491">
    <property type="term" value="F:oxidoreductase activity"/>
    <property type="evidence" value="ECO:0007669"/>
    <property type="project" value="TreeGrafter"/>
</dbReference>
<dbReference type="RefSeq" id="WP_218139084.1">
    <property type="nucleotide sequence ID" value="NZ_FNXG01000002.1"/>
</dbReference>
<dbReference type="EMBL" id="FNXG01000002">
    <property type="protein sequence ID" value="SEH83926.1"/>
    <property type="molecule type" value="Genomic_DNA"/>
</dbReference>
<protein>
    <submittedName>
        <fullName evidence="2">Uncharacterized protein</fullName>
    </submittedName>
</protein>
<dbReference type="Proteomes" id="UP000199125">
    <property type="component" value="Unassembled WGS sequence"/>
</dbReference>
<dbReference type="AlphaFoldDB" id="A0A1H6LGN9"/>
<dbReference type="SUPFAM" id="SSF48695">
    <property type="entry name" value="Multiheme cytochromes"/>
    <property type="match status" value="1"/>
</dbReference>
<gene>
    <name evidence="2" type="ORF">SAMN04488075_1362</name>
</gene>
<dbReference type="PANTHER" id="PTHR35038:SF6">
    <property type="entry name" value="SURFACE LOCALIZED DECAHEME CYTOCHROME C LIPOPROTEIN"/>
    <property type="match status" value="1"/>
</dbReference>
<dbReference type="InterPro" id="IPR051829">
    <property type="entry name" value="Multiheme_Cytochr_ET"/>
</dbReference>
<dbReference type="Gene3D" id="1.10.1130.10">
    <property type="entry name" value="Flavocytochrome C3, Chain A"/>
    <property type="match status" value="1"/>
</dbReference>
<keyword evidence="1" id="KW-0732">Signal</keyword>
<keyword evidence="3" id="KW-1185">Reference proteome</keyword>
<accession>A0A1H6LGN9</accession>
<reference evidence="3" key="1">
    <citation type="submission" date="2016-10" db="EMBL/GenBank/DDBJ databases">
        <authorList>
            <person name="Varghese N."/>
            <person name="Submissions S."/>
        </authorList>
    </citation>
    <scope>NUCLEOTIDE SEQUENCE [LARGE SCALE GENOMIC DNA]</scope>
    <source>
        <strain evidence="3">DSM 11593</strain>
    </source>
</reference>
<proteinExistence type="predicted"/>
<organism evidence="2 3">
    <name type="scientific">Paracoccus alkenifer</name>
    <dbReference type="NCBI Taxonomy" id="65735"/>
    <lineage>
        <taxon>Bacteria</taxon>
        <taxon>Pseudomonadati</taxon>
        <taxon>Pseudomonadota</taxon>
        <taxon>Alphaproteobacteria</taxon>
        <taxon>Rhodobacterales</taxon>
        <taxon>Paracoccaceae</taxon>
        <taxon>Paracoccus</taxon>
    </lineage>
</organism>
<name>A0A1H6LGN9_9RHOB</name>